<reference evidence="2 3" key="1">
    <citation type="journal article" date="2019" name="Int. J. Syst. Evol. Microbiol.">
        <title>The Global Catalogue of Microorganisms (GCM) 10K type strain sequencing project: providing services to taxonomists for standard genome sequencing and annotation.</title>
        <authorList>
            <consortium name="The Broad Institute Genomics Platform"/>
            <consortium name="The Broad Institute Genome Sequencing Center for Infectious Disease"/>
            <person name="Wu L."/>
            <person name="Ma J."/>
        </authorList>
    </citation>
    <scope>NUCLEOTIDE SEQUENCE [LARGE SCALE GENOMIC DNA]</scope>
    <source>
        <strain evidence="2 3">DSM 29988</strain>
    </source>
</reference>
<feature type="transmembrane region" description="Helical" evidence="1">
    <location>
        <begin position="198"/>
        <end position="217"/>
    </location>
</feature>
<evidence type="ECO:0000256" key="1">
    <source>
        <dbReference type="SAM" id="Phobius"/>
    </source>
</evidence>
<keyword evidence="1" id="KW-1133">Transmembrane helix</keyword>
<accession>A0ABD5ZEH6</accession>
<dbReference type="Proteomes" id="UP001596481">
    <property type="component" value="Unassembled WGS sequence"/>
</dbReference>
<keyword evidence="1" id="KW-0472">Membrane</keyword>
<evidence type="ECO:0000313" key="3">
    <source>
        <dbReference type="Proteomes" id="UP001596481"/>
    </source>
</evidence>
<dbReference type="RefSeq" id="WP_390223029.1">
    <property type="nucleotide sequence ID" value="NZ_JBHTAA010000005.1"/>
</dbReference>
<dbReference type="AlphaFoldDB" id="A0ABD5ZEH6"/>
<keyword evidence="1" id="KW-0812">Transmembrane</keyword>
<dbReference type="EMBL" id="JBHTAA010000005">
    <property type="protein sequence ID" value="MFC7203692.1"/>
    <property type="molecule type" value="Genomic_DNA"/>
</dbReference>
<comment type="caution">
    <text evidence="2">The sequence shown here is derived from an EMBL/GenBank/DDBJ whole genome shotgun (WGS) entry which is preliminary data.</text>
</comment>
<evidence type="ECO:0008006" key="4">
    <source>
        <dbReference type="Google" id="ProtNLM"/>
    </source>
</evidence>
<proteinExistence type="predicted"/>
<name>A0ABD5ZEH6_9EURY</name>
<keyword evidence="3" id="KW-1185">Reference proteome</keyword>
<organism evidence="2 3">
    <name type="scientific">Haloferax namakaokahaiae</name>
    <dbReference type="NCBI Taxonomy" id="1748331"/>
    <lineage>
        <taxon>Archaea</taxon>
        <taxon>Methanobacteriati</taxon>
        <taxon>Methanobacteriota</taxon>
        <taxon>Stenosarchaea group</taxon>
        <taxon>Halobacteria</taxon>
        <taxon>Halobacteriales</taxon>
        <taxon>Haloferacaceae</taxon>
        <taxon>Haloferax</taxon>
    </lineage>
</organism>
<sequence>MSDVSLENVVSFLEIDDLTTVVERLYRARGERTKRAERDGKMFLFAAPSDADAPREVVWVDVTADFSEHAASAFAERCEDRGVDGTIITTGDEEDARETLAYAFATDEQLSELGEDDDPETFEPELLVPVEEVEVPLELVGISDLVEELEANEMGEQIIDEYHEPFEPEFEDVLREVDEEEAAAQAAEATAESSSTGFALAAVALLVVVVVVLFLFVF</sequence>
<evidence type="ECO:0000313" key="2">
    <source>
        <dbReference type="EMBL" id="MFC7203692.1"/>
    </source>
</evidence>
<protein>
    <recommendedName>
        <fullName evidence="4">Restriction endonuclease</fullName>
    </recommendedName>
</protein>
<gene>
    <name evidence="2" type="ORF">ACFQJC_09210</name>
</gene>